<dbReference type="AlphaFoldDB" id="D3S3D0"/>
<feature type="transmembrane region" description="Helical" evidence="1">
    <location>
        <begin position="217"/>
        <end position="236"/>
    </location>
</feature>
<dbReference type="Pfam" id="PF19590">
    <property type="entry name" value="TrbL_3"/>
    <property type="match status" value="1"/>
</dbReference>
<keyword evidence="3" id="KW-1185">Reference proteome</keyword>
<evidence type="ECO:0008006" key="4">
    <source>
        <dbReference type="Google" id="ProtNLM"/>
    </source>
</evidence>
<keyword evidence="1" id="KW-1133">Transmembrane helix</keyword>
<evidence type="ECO:0000313" key="3">
    <source>
        <dbReference type="Proteomes" id="UP000002613"/>
    </source>
</evidence>
<organism evidence="2 3">
    <name type="scientific">Ferroglobus placidus (strain DSM 10642 / AEDII12DO)</name>
    <dbReference type="NCBI Taxonomy" id="589924"/>
    <lineage>
        <taxon>Archaea</taxon>
        <taxon>Methanobacteriati</taxon>
        <taxon>Methanobacteriota</taxon>
        <taxon>Archaeoglobi</taxon>
        <taxon>Archaeoglobales</taxon>
        <taxon>Archaeoglobaceae</taxon>
        <taxon>Ferroglobus</taxon>
    </lineage>
</organism>
<keyword evidence="1" id="KW-0812">Transmembrane</keyword>
<protein>
    <recommendedName>
        <fullName evidence="4">TrbL/VirB6 plasmid conjugal transfer protein</fullName>
    </recommendedName>
</protein>
<dbReference type="HOGENOM" id="CLU_355883_0_0_2"/>
<dbReference type="KEGG" id="fpl:Ferp_0591"/>
<feature type="transmembrane region" description="Helical" evidence="1">
    <location>
        <begin position="56"/>
        <end position="75"/>
    </location>
</feature>
<feature type="transmembrane region" description="Helical" evidence="1">
    <location>
        <begin position="282"/>
        <end position="300"/>
    </location>
</feature>
<name>D3S3D0_FERPA</name>
<dbReference type="InterPro" id="IPR045782">
    <property type="entry name" value="TrbL_3"/>
</dbReference>
<reference evidence="2 3" key="2">
    <citation type="journal article" date="2011" name="Stand. Genomic Sci.">
        <title>Complete genome sequence of Ferroglobus placidus AEDII12DO.</title>
        <authorList>
            <person name="Anderson I."/>
            <person name="Risso C."/>
            <person name="Holmes D."/>
            <person name="Lucas S."/>
            <person name="Copeland A."/>
            <person name="Lapidus A."/>
            <person name="Cheng J.F."/>
            <person name="Bruce D."/>
            <person name="Goodwin L."/>
            <person name="Pitluck S."/>
            <person name="Saunders E."/>
            <person name="Brettin T."/>
            <person name="Detter J.C."/>
            <person name="Han C."/>
            <person name="Tapia R."/>
            <person name="Larimer F."/>
            <person name="Land M."/>
            <person name="Hauser L."/>
            <person name="Woyke T."/>
            <person name="Lovley D."/>
            <person name="Kyrpides N."/>
            <person name="Ivanova N."/>
        </authorList>
    </citation>
    <scope>NUCLEOTIDE SEQUENCE [LARGE SCALE GENOMIC DNA]</scope>
    <source>
        <strain evidence="3">DSM 10642 / AEDII12DO</strain>
    </source>
</reference>
<evidence type="ECO:0000256" key="1">
    <source>
        <dbReference type="SAM" id="Phobius"/>
    </source>
</evidence>
<dbReference type="EMBL" id="CP001899">
    <property type="protein sequence ID" value="ADC64763.1"/>
    <property type="molecule type" value="Genomic_DNA"/>
</dbReference>
<feature type="transmembrane region" description="Helical" evidence="1">
    <location>
        <begin position="87"/>
        <end position="110"/>
    </location>
</feature>
<feature type="transmembrane region" description="Helical" evidence="1">
    <location>
        <begin position="130"/>
        <end position="150"/>
    </location>
</feature>
<dbReference type="PaxDb" id="589924-Ferp_0591"/>
<gene>
    <name evidence="2" type="ordered locus">Ferp_0591</name>
</gene>
<feature type="transmembrane region" description="Helical" evidence="1">
    <location>
        <begin position="171"/>
        <end position="189"/>
    </location>
</feature>
<dbReference type="eggNOG" id="arCOG07767">
    <property type="taxonomic scope" value="Archaea"/>
</dbReference>
<evidence type="ECO:0000313" key="2">
    <source>
        <dbReference type="EMBL" id="ADC64763.1"/>
    </source>
</evidence>
<reference evidence="3" key="1">
    <citation type="submission" date="2010-02" db="EMBL/GenBank/DDBJ databases">
        <title>Complete sequence of Ferroglobus placidus DSM 10642.</title>
        <authorList>
            <consortium name="US DOE Joint Genome Institute"/>
            <person name="Lucas S."/>
            <person name="Copeland A."/>
            <person name="Lapidus A."/>
            <person name="Cheng J.-F."/>
            <person name="Bruce D."/>
            <person name="Goodwin L."/>
            <person name="Pitluck S."/>
            <person name="Saunders E."/>
            <person name="Brettin T."/>
            <person name="Detter J.C."/>
            <person name="Han C."/>
            <person name="Tapia R."/>
            <person name="Larimer F."/>
            <person name="Land M."/>
            <person name="Hauser L."/>
            <person name="Kyrpides N."/>
            <person name="Ivanova N."/>
            <person name="Holmes D."/>
            <person name="Lovley D."/>
            <person name="Kyrpides N."/>
            <person name="Anderson I.J."/>
            <person name="Woyke T."/>
        </authorList>
    </citation>
    <scope>NUCLEOTIDE SEQUENCE [LARGE SCALE GENOMIC DNA]</scope>
    <source>
        <strain evidence="3">DSM 10642 / AEDII12DO</strain>
    </source>
</reference>
<keyword evidence="1" id="KW-0472">Membrane</keyword>
<proteinExistence type="predicted"/>
<feature type="transmembrane region" description="Helical" evidence="1">
    <location>
        <begin position="248"/>
        <end position="270"/>
    </location>
</feature>
<sequence>MKVVKAILLIAILTAVILPVAAQEGNNTGGGNPIVDFIAGGINWAIQLFYQGLYGALQYIVGGLVKTLSSWLAYVPRPARLEEVKDAWKTCFDIYLTQLLPISLVLLGIYVMFSSEPPNRMLFEGYIKRVAYATLLAYFSFPIVDTLVWLTNQISDEILTLFVGSADIQNLANVLTGTFTAAVTTGALVLTLGEVLAPFLLLFILSALAIVAVRLVLIYLVAAAMPIFCFFLVIGVGPLRKLGEFVEYFWGLGIILPTLSVLGALIVGFMVKFANTDMINQAGLMGVFIILGPLFLVFAFPTIVSSMMGGFGAASAGLIRSLIFYGRPGIKAFAGVKGASAIAMGGKLAPLYAAMPSKLAVPLHRLGESVTGLAARAPVIGRAARAVQRFAPELKRDETLLSGAGALAKAGVPTASLGMLHSLAKTGDVDATNPHAANALEDISLGIGRLAADAASLGGRSEEGVKRLQDLRNAVSAVYGRGAGREFRSVEQAYHRMLQDNFEFAKKMKDPGVLGLASLLAAATGQDAAENAEKVQRLFQEHPELGQYVMKSDFARAFLKAQGVSERDLAGAVAGDYDAAWNVAESLRDVYAQIEPYNNTFRELVSGSNTDAVAQALVQDISETPAYRFDDAIRVYAEATGLSEARVREVFEEVNSGNVQAASDLAEHLVNARGRAIATLGDRIVADSLETPARGEGAAREADAARRMADFISAGGLVRTSIPAEEAEKIRRAQMYLAQQKVAQAKLREYIRDRMESYHRHLTHISPYTYDPEAHTLDYRAAMRGWSWVRGGGRGARFRPSFGPGSGSGFGSGPGAGLGGAGLGMAYEEDVSPEEFDEFGGM</sequence>
<accession>D3S3D0</accession>
<dbReference type="Proteomes" id="UP000002613">
    <property type="component" value="Chromosome"/>
</dbReference>
<feature type="transmembrane region" description="Helical" evidence="1">
    <location>
        <begin position="195"/>
        <end position="212"/>
    </location>
</feature>